<comment type="caution">
    <text evidence="1">The sequence shown here is derived from an EMBL/GenBank/DDBJ whole genome shotgun (WGS) entry which is preliminary data.</text>
</comment>
<evidence type="ECO:0000313" key="1">
    <source>
        <dbReference type="EMBL" id="PIR74246.1"/>
    </source>
</evidence>
<dbReference type="Proteomes" id="UP000230154">
    <property type="component" value="Unassembled WGS sequence"/>
</dbReference>
<name>A0A2H0TRU6_9BACT</name>
<protein>
    <submittedName>
        <fullName evidence="1">Uncharacterized protein</fullName>
    </submittedName>
</protein>
<sequence>MSKLGNILAELDQDTRVHTLGTSRDDHRTDYGDTYWWEYVYVHVAPAKPLYDALSLQNLFSKLLPAWRRSSVLNIVEDEHGGLTVGNLVFDEQIGMQHVTRHVTLAVNDALPLIPNGSLLTDDQPIMRQICVRLYPAVLIAAEGYARGNMHMVTREQLLRCARTMDTLQ</sequence>
<gene>
    <name evidence="1" type="ORF">COU35_03050</name>
</gene>
<accession>A0A2H0TRU6</accession>
<dbReference type="EMBL" id="PFCB01000023">
    <property type="protein sequence ID" value="PIR74246.1"/>
    <property type="molecule type" value="Genomic_DNA"/>
</dbReference>
<reference evidence="2" key="1">
    <citation type="submission" date="2017-09" db="EMBL/GenBank/DDBJ databases">
        <title>Depth-based differentiation of microbial function through sediment-hosted aquifers and enrichment of novel symbionts in the deep terrestrial subsurface.</title>
        <authorList>
            <person name="Probst A.J."/>
            <person name="Ladd B."/>
            <person name="Jarett J.K."/>
            <person name="Geller-Mcgrath D.E."/>
            <person name="Sieber C.M.K."/>
            <person name="Emerson J.B."/>
            <person name="Anantharaman K."/>
            <person name="Thomas B.C."/>
            <person name="Malmstrom R."/>
            <person name="Stieglmeier M."/>
            <person name="Klingl A."/>
            <person name="Woyke T."/>
            <person name="Ryan C.M."/>
            <person name="Banfield J.F."/>
        </authorList>
    </citation>
    <scope>NUCLEOTIDE SEQUENCE [LARGE SCALE GENOMIC DNA]</scope>
</reference>
<evidence type="ECO:0000313" key="2">
    <source>
        <dbReference type="Proteomes" id="UP000230154"/>
    </source>
</evidence>
<organism evidence="1 2">
    <name type="scientific">Candidatus Magasanikbacteria bacterium CG10_big_fil_rev_8_21_14_0_10_47_10</name>
    <dbReference type="NCBI Taxonomy" id="1974652"/>
    <lineage>
        <taxon>Bacteria</taxon>
        <taxon>Candidatus Magasanikiibacteriota</taxon>
    </lineage>
</organism>
<dbReference type="AlphaFoldDB" id="A0A2H0TRU6"/>
<proteinExistence type="predicted"/>